<evidence type="ECO:0000313" key="6">
    <source>
        <dbReference type="Proteomes" id="UP000317550"/>
    </source>
</evidence>
<keyword evidence="1 2" id="KW-0784">Thiamine biosynthesis</keyword>
<dbReference type="KEGG" id="cari:FNU76_19870"/>
<proteinExistence type="inferred from homology"/>
<keyword evidence="2 5" id="KW-0418">Kinase</keyword>
<feature type="domain" description="PurM-like N-terminal" evidence="3">
    <location>
        <begin position="23"/>
        <end position="133"/>
    </location>
</feature>
<dbReference type="EMBL" id="CP041730">
    <property type="protein sequence ID" value="QDQ29395.1"/>
    <property type="molecule type" value="Genomic_DNA"/>
</dbReference>
<dbReference type="Gene3D" id="3.30.1330.10">
    <property type="entry name" value="PurM-like, N-terminal domain"/>
    <property type="match status" value="1"/>
</dbReference>
<dbReference type="GO" id="GO:0005524">
    <property type="term" value="F:ATP binding"/>
    <property type="evidence" value="ECO:0007669"/>
    <property type="project" value="UniProtKB-UniRule"/>
</dbReference>
<keyword evidence="2" id="KW-0067">ATP-binding</keyword>
<dbReference type="Gene3D" id="3.90.650.10">
    <property type="entry name" value="PurM-like C-terminal domain"/>
    <property type="match status" value="1"/>
</dbReference>
<protein>
    <recommendedName>
        <fullName evidence="2">Thiamine-monophosphate kinase</fullName>
        <shortName evidence="2">TMP kinase</shortName>
        <shortName evidence="2">Thiamine-phosphate kinase</shortName>
        <ecNumber evidence="2">2.7.4.16</ecNumber>
    </recommendedName>
</protein>
<dbReference type="GO" id="GO:0009229">
    <property type="term" value="P:thiamine diphosphate biosynthetic process"/>
    <property type="evidence" value="ECO:0007669"/>
    <property type="project" value="UniProtKB-UniRule"/>
</dbReference>
<dbReference type="NCBIfam" id="TIGR01379">
    <property type="entry name" value="thiL"/>
    <property type="match status" value="1"/>
</dbReference>
<feature type="binding site" evidence="2">
    <location>
        <position position="42"/>
    </location>
    <ligand>
        <name>Mg(2+)</name>
        <dbReference type="ChEBI" id="CHEBI:18420"/>
        <label>2</label>
    </ligand>
</feature>
<accession>A0A516SMN9</accession>
<evidence type="ECO:0000313" key="5">
    <source>
        <dbReference type="EMBL" id="QDQ29395.1"/>
    </source>
</evidence>
<dbReference type="PIRSF" id="PIRSF005303">
    <property type="entry name" value="Thiam_monoph_kin"/>
    <property type="match status" value="1"/>
</dbReference>
<keyword evidence="6" id="KW-1185">Reference proteome</keyword>
<evidence type="ECO:0000259" key="4">
    <source>
        <dbReference type="Pfam" id="PF02769"/>
    </source>
</evidence>
<name>A0A516SMN9_9NEIS</name>
<dbReference type="InterPro" id="IPR006283">
    <property type="entry name" value="ThiL-like"/>
</dbReference>
<dbReference type="AlphaFoldDB" id="A0A516SMN9"/>
<dbReference type="SUPFAM" id="SSF56042">
    <property type="entry name" value="PurM C-terminal domain-like"/>
    <property type="match status" value="1"/>
</dbReference>
<evidence type="ECO:0000256" key="2">
    <source>
        <dbReference type="HAMAP-Rule" id="MF_02128"/>
    </source>
</evidence>
<dbReference type="OrthoDB" id="9802811at2"/>
<feature type="binding site" evidence="2">
    <location>
        <position position="49"/>
    </location>
    <ligand>
        <name>substrate</name>
    </ligand>
</feature>
<keyword evidence="2" id="KW-0460">Magnesium</keyword>
<dbReference type="SUPFAM" id="SSF55326">
    <property type="entry name" value="PurM N-terminal domain-like"/>
    <property type="match status" value="1"/>
</dbReference>
<feature type="binding site" evidence="2">
    <location>
        <position position="257"/>
    </location>
    <ligand>
        <name>substrate</name>
    </ligand>
</feature>
<dbReference type="InterPro" id="IPR016188">
    <property type="entry name" value="PurM-like_N"/>
</dbReference>
<feature type="binding site" evidence="2">
    <location>
        <position position="70"/>
    </location>
    <ligand>
        <name>Mg(2+)</name>
        <dbReference type="ChEBI" id="CHEBI:18420"/>
        <label>2</label>
    </ligand>
</feature>
<comment type="miscellaneous">
    <text evidence="2">Reaction mechanism of ThiL seems to utilize a direct, inline transfer of the gamma-phosphate of ATP to TMP rather than a phosphorylated enzyme intermediate.</text>
</comment>
<dbReference type="PANTHER" id="PTHR30270">
    <property type="entry name" value="THIAMINE-MONOPHOSPHATE KINASE"/>
    <property type="match status" value="1"/>
</dbReference>
<dbReference type="InterPro" id="IPR036676">
    <property type="entry name" value="PurM-like_C_sf"/>
</dbReference>
<dbReference type="PANTHER" id="PTHR30270:SF0">
    <property type="entry name" value="THIAMINE-MONOPHOSPHATE KINASE"/>
    <property type="match status" value="1"/>
</dbReference>
<feature type="binding site" evidence="2">
    <location>
        <position position="117"/>
    </location>
    <ligand>
        <name>Mg(2+)</name>
        <dbReference type="ChEBI" id="CHEBI:18420"/>
        <label>1</label>
    </ligand>
</feature>
<comment type="catalytic activity">
    <reaction evidence="2">
        <text>thiamine phosphate + ATP = thiamine diphosphate + ADP</text>
        <dbReference type="Rhea" id="RHEA:15913"/>
        <dbReference type="ChEBI" id="CHEBI:30616"/>
        <dbReference type="ChEBI" id="CHEBI:37575"/>
        <dbReference type="ChEBI" id="CHEBI:58937"/>
        <dbReference type="ChEBI" id="CHEBI:456216"/>
        <dbReference type="EC" id="2.7.4.16"/>
    </reaction>
</comment>
<gene>
    <name evidence="2 5" type="primary">thiL</name>
    <name evidence="5" type="ORF">FNU76_19870</name>
</gene>
<dbReference type="Pfam" id="PF00586">
    <property type="entry name" value="AIRS"/>
    <property type="match status" value="1"/>
</dbReference>
<feature type="binding site" evidence="2">
    <location>
        <position position="208"/>
    </location>
    <ligand>
        <name>ATP</name>
        <dbReference type="ChEBI" id="CHEBI:30616"/>
    </ligand>
</feature>
<organism evidence="5 6">
    <name type="scientific">Chitinimonas arctica</name>
    <dbReference type="NCBI Taxonomy" id="2594795"/>
    <lineage>
        <taxon>Bacteria</taxon>
        <taxon>Pseudomonadati</taxon>
        <taxon>Pseudomonadota</taxon>
        <taxon>Betaproteobacteria</taxon>
        <taxon>Neisseriales</taxon>
        <taxon>Chitinibacteraceae</taxon>
        <taxon>Chitinimonas</taxon>
    </lineage>
</organism>
<sequence length="318" mass="33305">MDEFALISRFFSRPTPNSVLGVGDDAALIAPTAGMQIAVSADTLVEGRHFFADVDPVALGWKSLAVNLSDMAAMGAIPRWFTLCLSLPRADAAWLEAFAEGLFALAEQHGVELIGGDTTSGPLTISIQILGEVAPGKALRRDSACDGDDIWLSGPTGAAAMAVCHRYGKLRLDEDDLAYCAERLDRPQPQIALGHALVGLAHAAIDVSDGLLADLGHIAQRSGLAATVKLADLPLPPLSDEACALPQFDHCLLAGGDDYQLCFTAPVQARPAIVALGARLALPLARIGNFSTGRGVHLLDANGQALRLASAGFNHFND</sequence>
<feature type="binding site" evidence="2">
    <location>
        <position position="25"/>
    </location>
    <ligand>
        <name>Mg(2+)</name>
        <dbReference type="ChEBI" id="CHEBI:18420"/>
        <label>3</label>
    </ligand>
</feature>
<feature type="binding site" evidence="2">
    <location>
        <begin position="116"/>
        <end position="117"/>
    </location>
    <ligand>
        <name>ATP</name>
        <dbReference type="ChEBI" id="CHEBI:30616"/>
    </ligand>
</feature>
<dbReference type="GO" id="GO:0009030">
    <property type="term" value="F:thiamine-phosphate kinase activity"/>
    <property type="evidence" value="ECO:0007669"/>
    <property type="project" value="UniProtKB-UniRule"/>
</dbReference>
<dbReference type="EC" id="2.7.4.16" evidence="2"/>
<feature type="binding site" evidence="2">
    <location>
        <position position="209"/>
    </location>
    <ligand>
        <name>Mg(2+)</name>
        <dbReference type="ChEBI" id="CHEBI:18420"/>
        <label>5</label>
    </ligand>
</feature>
<comment type="caution">
    <text evidence="2">Lacks conserved residue(s) required for the propagation of feature annotation.</text>
</comment>
<reference evidence="6" key="1">
    <citation type="submission" date="2019-07" db="EMBL/GenBank/DDBJ databases">
        <title>Chitinimonas sp. nov., isolated from Ny-Alesund, arctica soil.</title>
        <authorList>
            <person name="Xu Q."/>
            <person name="Peng F."/>
        </authorList>
    </citation>
    <scope>NUCLEOTIDE SEQUENCE [LARGE SCALE GENOMIC DNA]</scope>
    <source>
        <strain evidence="6">R3-44</strain>
    </source>
</reference>
<evidence type="ECO:0000259" key="3">
    <source>
        <dbReference type="Pfam" id="PF00586"/>
    </source>
</evidence>
<feature type="binding site" evidence="2">
    <location>
        <position position="40"/>
    </location>
    <ligand>
        <name>Mg(2+)</name>
        <dbReference type="ChEBI" id="CHEBI:18420"/>
        <label>4</label>
    </ligand>
</feature>
<comment type="similarity">
    <text evidence="2">Belongs to the thiamine-monophosphate kinase family.</text>
</comment>
<feature type="binding site" evidence="2">
    <location>
        <position position="313"/>
    </location>
    <ligand>
        <name>substrate</name>
    </ligand>
</feature>
<feature type="domain" description="PurM-like C-terminal" evidence="4">
    <location>
        <begin position="147"/>
        <end position="293"/>
    </location>
</feature>
<dbReference type="GO" id="GO:0009228">
    <property type="term" value="P:thiamine biosynthetic process"/>
    <property type="evidence" value="ECO:0007669"/>
    <property type="project" value="UniProtKB-KW"/>
</dbReference>
<comment type="pathway">
    <text evidence="2">Cofactor biosynthesis; thiamine diphosphate biosynthesis; thiamine diphosphate from thiamine phosphate: step 1/1.</text>
</comment>
<dbReference type="CDD" id="cd02194">
    <property type="entry name" value="ThiL"/>
    <property type="match status" value="1"/>
</dbReference>
<keyword evidence="2 5" id="KW-0808">Transferase</keyword>
<comment type="function">
    <text evidence="2">Catalyzes the ATP-dependent phosphorylation of thiamine-monophosphate (TMP) to form thiamine-pyrophosphate (TPP), the active form of vitamin B1.</text>
</comment>
<dbReference type="InterPro" id="IPR036921">
    <property type="entry name" value="PurM-like_N_sf"/>
</dbReference>
<feature type="binding site" evidence="2">
    <location>
        <position position="70"/>
    </location>
    <ligand>
        <name>Mg(2+)</name>
        <dbReference type="ChEBI" id="CHEBI:18420"/>
        <label>4</label>
    </ligand>
</feature>
<feature type="binding site" evidence="2">
    <location>
        <position position="25"/>
    </location>
    <ligand>
        <name>Mg(2+)</name>
        <dbReference type="ChEBI" id="CHEBI:18420"/>
        <label>4</label>
    </ligand>
</feature>
<dbReference type="InterPro" id="IPR010918">
    <property type="entry name" value="PurM-like_C_dom"/>
</dbReference>
<dbReference type="Proteomes" id="UP000317550">
    <property type="component" value="Chromosome"/>
</dbReference>
<feature type="binding site" evidence="2">
    <location>
        <position position="141"/>
    </location>
    <ligand>
        <name>ATP</name>
        <dbReference type="ChEBI" id="CHEBI:30616"/>
    </ligand>
</feature>
<dbReference type="HAMAP" id="MF_02128">
    <property type="entry name" value="TMP_kinase"/>
    <property type="match status" value="1"/>
</dbReference>
<keyword evidence="2" id="KW-0547">Nucleotide-binding</keyword>
<keyword evidence="2" id="KW-0479">Metal-binding</keyword>
<dbReference type="GO" id="GO:0000287">
    <property type="term" value="F:magnesium ion binding"/>
    <property type="evidence" value="ECO:0007669"/>
    <property type="project" value="UniProtKB-UniRule"/>
</dbReference>
<dbReference type="Pfam" id="PF02769">
    <property type="entry name" value="AIRS_C"/>
    <property type="match status" value="1"/>
</dbReference>
<evidence type="ECO:0000256" key="1">
    <source>
        <dbReference type="ARBA" id="ARBA00022977"/>
    </source>
</evidence>
<feature type="binding site" evidence="2">
    <location>
        <position position="206"/>
    </location>
    <ligand>
        <name>Mg(2+)</name>
        <dbReference type="ChEBI" id="CHEBI:18420"/>
        <label>3</label>
    </ligand>
</feature>
<dbReference type="UniPathway" id="UPA00060">
    <property type="reaction ID" value="UER00142"/>
</dbReference>
<feature type="binding site" evidence="2">
    <location>
        <position position="70"/>
    </location>
    <ligand>
        <name>Mg(2+)</name>
        <dbReference type="ChEBI" id="CHEBI:18420"/>
        <label>3</label>
    </ligand>
</feature>
<feature type="binding site" evidence="2">
    <location>
        <position position="42"/>
    </location>
    <ligand>
        <name>Mg(2+)</name>
        <dbReference type="ChEBI" id="CHEBI:18420"/>
        <label>1</label>
    </ligand>
</feature>